<evidence type="ECO:0000259" key="15">
    <source>
        <dbReference type="PROSITE" id="PS50894"/>
    </source>
</evidence>
<keyword evidence="17" id="KW-1185">Reference proteome</keyword>
<evidence type="ECO:0000256" key="7">
    <source>
        <dbReference type="ARBA" id="ARBA00023012"/>
    </source>
</evidence>
<dbReference type="InterPro" id="IPR051315">
    <property type="entry name" value="Bact_Chemotaxis_CheA"/>
</dbReference>
<dbReference type="EC" id="2.7.13.3" evidence="2"/>
<dbReference type="CDD" id="cd17546">
    <property type="entry name" value="REC_hyHK_CKI1_RcsC-like"/>
    <property type="match status" value="1"/>
</dbReference>
<evidence type="ECO:0000313" key="16">
    <source>
        <dbReference type="EMBL" id="NGY04571.1"/>
    </source>
</evidence>
<evidence type="ECO:0000256" key="2">
    <source>
        <dbReference type="ARBA" id="ARBA00012438"/>
    </source>
</evidence>
<dbReference type="Pfam" id="PF01584">
    <property type="entry name" value="CheW"/>
    <property type="match status" value="1"/>
</dbReference>
<dbReference type="SUPFAM" id="SSF52172">
    <property type="entry name" value="CheY-like"/>
    <property type="match status" value="1"/>
</dbReference>
<comment type="catalytic activity">
    <reaction evidence="1">
        <text>ATP + protein L-histidine = ADP + protein N-phospho-L-histidine.</text>
        <dbReference type="EC" id="2.7.13.3"/>
    </reaction>
</comment>
<keyword evidence="7" id="KW-0902">Two-component regulatory system</keyword>
<dbReference type="PROSITE" id="PS50894">
    <property type="entry name" value="HPT"/>
    <property type="match status" value="4"/>
</dbReference>
<evidence type="ECO:0000256" key="6">
    <source>
        <dbReference type="ARBA" id="ARBA00022777"/>
    </source>
</evidence>
<dbReference type="SUPFAM" id="SSF47226">
    <property type="entry name" value="Histidine-containing phosphotransfer domain, HPT domain"/>
    <property type="match status" value="6"/>
</dbReference>
<feature type="domain" description="HPt" evidence="15">
    <location>
        <begin position="740"/>
        <end position="840"/>
    </location>
</feature>
<evidence type="ECO:0000313" key="17">
    <source>
        <dbReference type="Proteomes" id="UP000472676"/>
    </source>
</evidence>
<dbReference type="InterPro" id="IPR004105">
    <property type="entry name" value="CheA-like_dim"/>
</dbReference>
<protein>
    <recommendedName>
        <fullName evidence="3">Chemotaxis protein CheA</fullName>
        <ecNumber evidence="2">2.7.13.3</ecNumber>
    </recommendedName>
</protein>
<feature type="modified residue" description="Phosphohistidine" evidence="9">
    <location>
        <position position="787"/>
    </location>
</feature>
<dbReference type="InterPro" id="IPR011006">
    <property type="entry name" value="CheY-like_superfamily"/>
</dbReference>
<evidence type="ECO:0000256" key="1">
    <source>
        <dbReference type="ARBA" id="ARBA00000085"/>
    </source>
</evidence>
<organism evidence="16 17">
    <name type="scientific">Solimonas terrae</name>
    <dbReference type="NCBI Taxonomy" id="1396819"/>
    <lineage>
        <taxon>Bacteria</taxon>
        <taxon>Pseudomonadati</taxon>
        <taxon>Pseudomonadota</taxon>
        <taxon>Gammaproteobacteria</taxon>
        <taxon>Nevskiales</taxon>
        <taxon>Nevskiaceae</taxon>
        <taxon>Solimonas</taxon>
    </lineage>
</organism>
<dbReference type="Gene3D" id="1.20.120.160">
    <property type="entry name" value="HPT domain"/>
    <property type="match status" value="5"/>
</dbReference>
<dbReference type="PROSITE" id="PS50851">
    <property type="entry name" value="CHEW"/>
    <property type="match status" value="1"/>
</dbReference>
<dbReference type="InterPro" id="IPR001789">
    <property type="entry name" value="Sig_transdc_resp-reg_receiver"/>
</dbReference>
<comment type="caution">
    <text evidence="16">The sequence shown here is derived from an EMBL/GenBank/DDBJ whole genome shotgun (WGS) entry which is preliminary data.</text>
</comment>
<evidence type="ECO:0000259" key="13">
    <source>
        <dbReference type="PROSITE" id="PS50110"/>
    </source>
</evidence>
<dbReference type="Gene3D" id="2.30.30.40">
    <property type="entry name" value="SH3 Domains"/>
    <property type="match status" value="1"/>
</dbReference>
<dbReference type="GO" id="GO:0000155">
    <property type="term" value="F:phosphorelay sensor kinase activity"/>
    <property type="evidence" value="ECO:0007669"/>
    <property type="project" value="InterPro"/>
</dbReference>
<dbReference type="GO" id="GO:0005737">
    <property type="term" value="C:cytoplasm"/>
    <property type="evidence" value="ECO:0007669"/>
    <property type="project" value="InterPro"/>
</dbReference>
<evidence type="ECO:0000256" key="9">
    <source>
        <dbReference type="PROSITE-ProRule" id="PRU00110"/>
    </source>
</evidence>
<dbReference type="Proteomes" id="UP000472676">
    <property type="component" value="Unassembled WGS sequence"/>
</dbReference>
<dbReference type="SMART" id="SM00387">
    <property type="entry name" value="HATPase_c"/>
    <property type="match status" value="1"/>
</dbReference>
<feature type="domain" description="CheW-like" evidence="14">
    <location>
        <begin position="1785"/>
        <end position="1929"/>
    </location>
</feature>
<keyword evidence="6" id="KW-0418">Kinase</keyword>
<dbReference type="InterPro" id="IPR003594">
    <property type="entry name" value="HATPase_dom"/>
</dbReference>
<dbReference type="Pfam" id="PF26379">
    <property type="entry name" value="FimL_2nd"/>
    <property type="match status" value="1"/>
</dbReference>
<feature type="modified residue" description="Phosphohistidine" evidence="9">
    <location>
        <position position="1351"/>
    </location>
</feature>
<dbReference type="Gene3D" id="3.30.565.10">
    <property type="entry name" value="Histidine kinase-like ATPase, C-terminal domain"/>
    <property type="match status" value="1"/>
</dbReference>
<dbReference type="RefSeq" id="WP_166254207.1">
    <property type="nucleotide sequence ID" value="NZ_JAAMOW010000003.1"/>
</dbReference>
<dbReference type="InterPro" id="IPR008207">
    <property type="entry name" value="Sig_transdc_His_kin_Hpt_dom"/>
</dbReference>
<feature type="modified residue" description="Phosphohistidine" evidence="9">
    <location>
        <position position="656"/>
    </location>
</feature>
<dbReference type="SMART" id="SM00448">
    <property type="entry name" value="REC"/>
    <property type="match status" value="1"/>
</dbReference>
<proteinExistence type="predicted"/>
<dbReference type="SUPFAM" id="SSF55874">
    <property type="entry name" value="ATPase domain of HSP90 chaperone/DNA topoisomerase II/histidine kinase"/>
    <property type="match status" value="1"/>
</dbReference>
<feature type="domain" description="HPt" evidence="15">
    <location>
        <begin position="1304"/>
        <end position="1407"/>
    </location>
</feature>
<dbReference type="PRINTS" id="PR00344">
    <property type="entry name" value="BCTRLSENSOR"/>
</dbReference>
<dbReference type="SUPFAM" id="SSF50341">
    <property type="entry name" value="CheW-like"/>
    <property type="match status" value="1"/>
</dbReference>
<dbReference type="SMART" id="SM00260">
    <property type="entry name" value="CheW"/>
    <property type="match status" value="1"/>
</dbReference>
<dbReference type="InterPro" id="IPR005467">
    <property type="entry name" value="His_kinase_dom"/>
</dbReference>
<gene>
    <name evidence="16" type="ORF">G7Y85_07340</name>
</gene>
<keyword evidence="4 10" id="KW-0597">Phosphoprotein</keyword>
<dbReference type="Gene3D" id="3.40.50.2300">
    <property type="match status" value="1"/>
</dbReference>
<evidence type="ECO:0000256" key="5">
    <source>
        <dbReference type="ARBA" id="ARBA00022679"/>
    </source>
</evidence>
<dbReference type="PANTHER" id="PTHR43395:SF8">
    <property type="entry name" value="HISTIDINE KINASE"/>
    <property type="match status" value="1"/>
</dbReference>
<dbReference type="CDD" id="cd00088">
    <property type="entry name" value="HPT"/>
    <property type="match status" value="4"/>
</dbReference>
<sequence>MNARLKPASVNGLHWVRGELDQSVTRARSLIELHLDNPDDALPLQQAYVELHQVRGTAAMIRCFGASMLAGEMTAGLHDLLQKRARETEVLFTALLGGTVQLTDYLQALSEEMPDCVLVLQPAINELRLARGQAVLTEAELFTMQMQALGAMLPLPEDAVSDARAAQAQAQRYLSAFQVSLLSWIRSAPDAKLAETRIGKISEQLAQQATRAETHQLWRSAAASIEALLGRTLENSLELKRLFGRVGQQIKQIADHGEDAGAAGSYELSLQLLFFVGRSRGRGARVQALRKHFQLAACLPDAVELDARRRRIHGPSTSLLAKVSDEIRADFTRIKDQIDLVVRAGGSSTDGFAEARKSLQRIADVLGALGLRVLQQTVVHQAQSLEGLGSETPLPQWLALAESILRVESSLEDALFRQFQPADGHSELNDETPTPRDLSEGVNALYRESLVNLARVKQSVDSFLKTGAGNELPNAALLIDEVASGLQILRSEQVADSARRLQRFVASAEFPRLRGNTVLAERFADTVAVLEYYIEAARDQSPLTEVLPAQIEASLDEIDRLLFGDRDASDRADMAPMAGAGEEAASEPSAPPSGEAAETVAAPLVDTAPAGDDDEIREIFLEEAGEVLATLRDNLPPWTRDPRERERLATLRRAFHTLKGSGRTVGAKALGEFSWAIESLLNRCLDGSVATSSGIVAVVNDAVALLPALIEAFRDKREADSAVEAVAHRAREYAEGRNPDAAPEPDMATVFREDAREKLAEVREWLAKLDHDMSRHVIDADAVRAFHTLRGSARLVDAPAVSELATALEQWLERLKNADGRLDDAGLSLIEAATETLGNWCEQVGSDAVGQQNARLWLEQIESLQGSVDRLHEDDEARQLAEIFAAEAFDLVQKAEGLLKVWAQSRDDLATRQELKVVFHTLTGAALMAECPAIGHVARALQKRIEQCNADAIVPSPAAFTELDAFCEAIYQQLDDYRDGKLGSESPELLARIAALRWDEGEATPVATPPDEPAASLVPEVVESLSVAAEPDAIEMPPVADSEGAADDAIDDPFSTEVLGAPVPVPAALYAMSEQGVDPELLNIFIAEAEELLESFDHCNSALEQDARDGRALGELRRVLHTLKGSARVAGVESIGDVAHALESLLDRAGADPQLVAGRLQLAADGLHYALDDLKRGHLPDLRALLAEFEATPNGSASPAFGGPEVGAEAADNADDETIELSGDGGAPVFEAETAPTLDEPAFAFFQEHEAAPADELPAVEPVPDAPAVADAVVAIAVDPENAASRTDGERPHAGPAYAPARESATLDADLMQIFGGEATELLEQLEQAYARWQVAPTQAGPAQEMQRALHTLKGGARMTGLFAMGDAAHELETRLAALEASGALQADALAPVGEAVAGLRRMTDRLERGDFSGLLHADDVGPQPAPPAPVPTGLWDPELFWRPDEDSEREIGLKRETARVPVEALDRMLNEAGEISIYRSRLEEHNSGIEAQLAEMAQAVTRVREQLRQLDIETDAQIAARGLTQADNADRYAGEFDPLEMDRYTRMQELSRALAESVGDLSALHTAMETYAIGAETLLQQQGRINTEVQQGLMRTLMVPFSRQAARLQRVVQQTAIENGKRADILFSGADAELDRNVLERMTAPLEHLLRNAVVHGIEPPAERVGRNKAPNGEIRINLWREGTQLNVEVQDDGGGLDFDAIRATAIKRGLMPADAEIGDEQAAQFIFMPGFSTARTLTQDAGRGVGMDVVAAEVKQLGGTLELSSQPGRGARFLVRLPLNLALSQALLVDVGGESYAIPLSSIEGIVRIPRQELAAYYADGGPAFVYGGADYRVRSLAAFLGSVAAPASQDSKAAHAILVRLPEGIGAGDRRYAVVVDNLLGNREIVSKAVGAQVSSVPGVSGATILADGRAMLILDLAELAQDAARRALRTAVGGSEPVAPAVTTRGLIMVVDDSLTIRRVTERLLTRQGYTVVTAKDGLDAMAQLQTEAPLAILLDIEMPRADGFEVAAYVRNTTRIAKTPIIMITSRSGEKHRDRAQSLGVNRYLIKPYQDDQLLTELRGVLKES</sequence>
<accession>A0A6M2BQT6</accession>
<dbReference type="PANTHER" id="PTHR43395">
    <property type="entry name" value="SENSOR HISTIDINE KINASE CHEA"/>
    <property type="match status" value="1"/>
</dbReference>
<evidence type="ECO:0000259" key="14">
    <source>
        <dbReference type="PROSITE" id="PS50851"/>
    </source>
</evidence>
<keyword evidence="5" id="KW-0808">Transferase</keyword>
<evidence type="ECO:0000259" key="12">
    <source>
        <dbReference type="PROSITE" id="PS50109"/>
    </source>
</evidence>
<dbReference type="EMBL" id="JAAMOW010000003">
    <property type="protein sequence ID" value="NGY04571.1"/>
    <property type="molecule type" value="Genomic_DNA"/>
</dbReference>
<dbReference type="SMART" id="SM00073">
    <property type="entry name" value="HPT"/>
    <property type="match status" value="4"/>
</dbReference>
<dbReference type="InterPro" id="IPR002545">
    <property type="entry name" value="CheW-lke_dom"/>
</dbReference>
<evidence type="ECO:0000256" key="10">
    <source>
        <dbReference type="PROSITE-ProRule" id="PRU00169"/>
    </source>
</evidence>
<feature type="modified residue" description="Phosphohistidine" evidence="9">
    <location>
        <position position="1121"/>
    </location>
</feature>
<evidence type="ECO:0000256" key="4">
    <source>
        <dbReference type="ARBA" id="ARBA00022553"/>
    </source>
</evidence>
<dbReference type="FunFam" id="3.30.565.10:FF:000016">
    <property type="entry name" value="Chemotaxis protein CheA, putative"/>
    <property type="match status" value="1"/>
</dbReference>
<evidence type="ECO:0000256" key="11">
    <source>
        <dbReference type="SAM" id="MobiDB-lite"/>
    </source>
</evidence>
<dbReference type="PROSITE" id="PS50110">
    <property type="entry name" value="RESPONSE_REGULATORY"/>
    <property type="match status" value="1"/>
</dbReference>
<dbReference type="Pfam" id="PF01627">
    <property type="entry name" value="Hpt"/>
    <property type="match status" value="5"/>
</dbReference>
<dbReference type="InterPro" id="IPR036890">
    <property type="entry name" value="HATPase_C_sf"/>
</dbReference>
<feature type="region of interest" description="Disordered" evidence="11">
    <location>
        <begin position="571"/>
        <end position="597"/>
    </location>
</feature>
<feature type="compositionally biased region" description="Low complexity" evidence="11">
    <location>
        <begin position="578"/>
        <end position="597"/>
    </location>
</feature>
<evidence type="ECO:0000256" key="3">
    <source>
        <dbReference type="ARBA" id="ARBA00021495"/>
    </source>
</evidence>
<dbReference type="GO" id="GO:0006935">
    <property type="term" value="P:chemotaxis"/>
    <property type="evidence" value="ECO:0007669"/>
    <property type="project" value="UniProtKB-KW"/>
</dbReference>
<feature type="domain" description="Histidine kinase" evidence="12">
    <location>
        <begin position="1647"/>
        <end position="1783"/>
    </location>
</feature>
<dbReference type="InterPro" id="IPR058661">
    <property type="entry name" value="FimL_2nd"/>
</dbReference>
<dbReference type="InterPro" id="IPR036061">
    <property type="entry name" value="CheW-like_dom_sf"/>
</dbReference>
<dbReference type="InterPro" id="IPR036641">
    <property type="entry name" value="HPT_dom_sf"/>
</dbReference>
<feature type="domain" description="HPt" evidence="15">
    <location>
        <begin position="1074"/>
        <end position="1177"/>
    </location>
</feature>
<name>A0A6M2BQT6_9GAMM</name>
<feature type="modified residue" description="4-aspartylphosphate" evidence="10">
    <location>
        <position position="2000"/>
    </location>
</feature>
<dbReference type="Pfam" id="PF02518">
    <property type="entry name" value="HATPase_c"/>
    <property type="match status" value="1"/>
</dbReference>
<dbReference type="InterPro" id="IPR004358">
    <property type="entry name" value="Sig_transdc_His_kin-like_C"/>
</dbReference>
<dbReference type="Pfam" id="PF00072">
    <property type="entry name" value="Response_reg"/>
    <property type="match status" value="1"/>
</dbReference>
<feature type="domain" description="HPt" evidence="15">
    <location>
        <begin position="609"/>
        <end position="713"/>
    </location>
</feature>
<dbReference type="SMART" id="SM01231">
    <property type="entry name" value="H-kinase_dim"/>
    <property type="match status" value="1"/>
</dbReference>
<dbReference type="PROSITE" id="PS50109">
    <property type="entry name" value="HIS_KIN"/>
    <property type="match status" value="1"/>
</dbReference>
<reference evidence="16 17" key="1">
    <citation type="journal article" date="2014" name="Int. J. Syst. Evol. Microbiol.">
        <title>Solimonas terrae sp. nov., isolated from soil.</title>
        <authorList>
            <person name="Kim S.J."/>
            <person name="Moon J.Y."/>
            <person name="Weon H.Y."/>
            <person name="Ahn J.H."/>
            <person name="Chen W.M."/>
            <person name="Kwon S.W."/>
        </authorList>
    </citation>
    <scope>NUCLEOTIDE SEQUENCE [LARGE SCALE GENOMIC DNA]</scope>
    <source>
        <strain evidence="16 17">KIS83-12</strain>
    </source>
</reference>
<comment type="function">
    <text evidence="8">Involved in the transmission of sensory signals from the chemoreceptors to the flagellar motors. CheA is autophosphorylated; it can transfer its phosphate group to either CheB or CheY.</text>
</comment>
<evidence type="ECO:0000256" key="8">
    <source>
        <dbReference type="ARBA" id="ARBA00035100"/>
    </source>
</evidence>
<feature type="domain" description="Response regulatory" evidence="13">
    <location>
        <begin position="1951"/>
        <end position="2067"/>
    </location>
</feature>